<dbReference type="InterPro" id="IPR056073">
    <property type="entry name" value="DUF7656"/>
</dbReference>
<protein>
    <recommendedName>
        <fullName evidence="6">G domain-containing protein</fullName>
    </recommendedName>
</protein>
<organism evidence="4 5">
    <name type="scientific">Parachaetomium inaequale</name>
    <dbReference type="NCBI Taxonomy" id="2588326"/>
    <lineage>
        <taxon>Eukaryota</taxon>
        <taxon>Fungi</taxon>
        <taxon>Dikarya</taxon>
        <taxon>Ascomycota</taxon>
        <taxon>Pezizomycotina</taxon>
        <taxon>Sordariomycetes</taxon>
        <taxon>Sordariomycetidae</taxon>
        <taxon>Sordariales</taxon>
        <taxon>Chaetomiaceae</taxon>
        <taxon>Parachaetomium</taxon>
    </lineage>
</organism>
<comment type="caution">
    <text evidence="4">The sequence shown here is derived from an EMBL/GenBank/DDBJ whole genome shotgun (WGS) entry which is preliminary data.</text>
</comment>
<keyword evidence="5" id="KW-1185">Reference proteome</keyword>
<name>A0AAN6STN2_9PEZI</name>
<dbReference type="Pfam" id="PF24674">
    <property type="entry name" value="MACPF_SNTX"/>
    <property type="match status" value="1"/>
</dbReference>
<evidence type="ECO:0000313" key="4">
    <source>
        <dbReference type="EMBL" id="KAK4041603.1"/>
    </source>
</evidence>
<feature type="domain" description="DUF7656" evidence="2">
    <location>
        <begin position="427"/>
        <end position="463"/>
    </location>
</feature>
<dbReference type="Gene3D" id="3.40.50.300">
    <property type="entry name" value="P-loop containing nucleotide triphosphate hydrolases"/>
    <property type="match status" value="1"/>
</dbReference>
<dbReference type="Pfam" id="PF24676">
    <property type="entry name" value="DUF7656"/>
    <property type="match status" value="1"/>
</dbReference>
<dbReference type="Pfam" id="PF26633">
    <property type="entry name" value="DUF8206"/>
    <property type="match status" value="1"/>
</dbReference>
<accession>A0AAN6STN2</accession>
<dbReference type="Proteomes" id="UP001303115">
    <property type="component" value="Unassembled WGS sequence"/>
</dbReference>
<evidence type="ECO:0000313" key="5">
    <source>
        <dbReference type="Proteomes" id="UP001303115"/>
    </source>
</evidence>
<dbReference type="PANTHER" id="PTHR32046:SF11">
    <property type="entry name" value="IMMUNE-ASSOCIATED NUCLEOTIDE-BINDING PROTEIN 10-LIKE"/>
    <property type="match status" value="1"/>
</dbReference>
<dbReference type="InterPro" id="IPR058519">
    <property type="entry name" value="DUF8206"/>
</dbReference>
<dbReference type="InterPro" id="IPR027417">
    <property type="entry name" value="P-loop_NTPase"/>
</dbReference>
<feature type="domain" description="SNTX MACPF/CDC-like" evidence="1">
    <location>
        <begin position="8"/>
        <end position="268"/>
    </location>
</feature>
<feature type="domain" description="DUF8206" evidence="3">
    <location>
        <begin position="901"/>
        <end position="981"/>
    </location>
</feature>
<dbReference type="SUPFAM" id="SSF52540">
    <property type="entry name" value="P-loop containing nucleoside triphosphate hydrolases"/>
    <property type="match status" value="1"/>
</dbReference>
<evidence type="ECO:0000259" key="3">
    <source>
        <dbReference type="Pfam" id="PF26633"/>
    </source>
</evidence>
<dbReference type="EMBL" id="MU854354">
    <property type="protein sequence ID" value="KAK4041603.1"/>
    <property type="molecule type" value="Genomic_DNA"/>
</dbReference>
<gene>
    <name evidence="4" type="ORF">C8A01DRAFT_45253</name>
</gene>
<evidence type="ECO:0000259" key="2">
    <source>
        <dbReference type="Pfam" id="PF24676"/>
    </source>
</evidence>
<reference evidence="5" key="1">
    <citation type="journal article" date="2023" name="Mol. Phylogenet. Evol.">
        <title>Genome-scale phylogeny and comparative genomics of the fungal order Sordariales.</title>
        <authorList>
            <person name="Hensen N."/>
            <person name="Bonometti L."/>
            <person name="Westerberg I."/>
            <person name="Brannstrom I.O."/>
            <person name="Guillou S."/>
            <person name="Cros-Aarteil S."/>
            <person name="Calhoun S."/>
            <person name="Haridas S."/>
            <person name="Kuo A."/>
            <person name="Mondo S."/>
            <person name="Pangilinan J."/>
            <person name="Riley R."/>
            <person name="LaButti K."/>
            <person name="Andreopoulos B."/>
            <person name="Lipzen A."/>
            <person name="Chen C."/>
            <person name="Yan M."/>
            <person name="Daum C."/>
            <person name="Ng V."/>
            <person name="Clum A."/>
            <person name="Steindorff A."/>
            <person name="Ohm R.A."/>
            <person name="Martin F."/>
            <person name="Silar P."/>
            <person name="Natvig D.O."/>
            <person name="Lalanne C."/>
            <person name="Gautier V."/>
            <person name="Ament-Velasquez S.L."/>
            <person name="Kruys A."/>
            <person name="Hutchinson M.I."/>
            <person name="Powell A.J."/>
            <person name="Barry K."/>
            <person name="Miller A.N."/>
            <person name="Grigoriev I.V."/>
            <person name="Debuchy R."/>
            <person name="Gladieux P."/>
            <person name="Hiltunen Thoren M."/>
            <person name="Johannesson H."/>
        </authorList>
    </citation>
    <scope>NUCLEOTIDE SEQUENCE [LARGE SCALE GENOMIC DNA]</scope>
    <source>
        <strain evidence="5">CBS 284.82</strain>
    </source>
</reference>
<sequence>MSSNGTLNRPALGQDAQLGALYDARTDKFLDRSLFKNGAPSFDAIHVTKNKSTDLNTVKAATFTERCDQLDVNAELGASILAGLVKLGGSALCLSLHKFNTVDRILFRYTVTTMEEKIKLDAGNIKESLAFSALDTDIATHVVVGVHWGSNYVVCSERLENTASQPQQIRPNGQVDLEGVIRRLRHLQTPSENDGAEDMVTTPEEQHGAGSPGVLIFGDVLPGAARTHAVATRLSIERFVRRVDQLISDTHEGKGRQIMYTLMPLPLLAYLRLLEVKIDLTVPQTTPECLQRLFQHFDDTHTGRETLRRYVSLCRQHPSVVSSDHVRGIETQLQESMARDGALQLTLAATLKAVRSGKAKADQVGHILSDIQAKGPLPATMSSMASLTGKIDFVKKIVREGSEYVGFQKPSLKVLLARNQHEDAYTTVIAVDCDAIGQRIEKPYICHFRRGQMFIEDLLEHRKVLAENCTMRYIADALDASLTSKPLGRRAVRIPCPHSLCDGSLPCDGICAVCKSPVEYGVVDDRLYCDCGATRFDNWSFKCNDPAHSEGWVGSDDEPLLAQLNALEPFEELNILVLGETGVGKSTWINAFVNYLTYESLRDAIQAEDLKCLIPCSFSTQLKDPSDPQGRFVQKDIKIGRGQHEHDGSRGQSATQRTSVYAIDVGWTRVRLIDTPGIGDTKGLEQDNRNMADILRVLRTYDKLHGILILLKPNASRLTVMFRFCVKQLLTQLHKNAASNIVFGFTNTRGSNYKPGDTFKPLEELLTGYKQVKMGLFEHNVYCFDSESFRYLAARQKGIDMGLLEDNMRSWEYSVSESKRLLKHIKSLAPHQVRSTINLNETRDMIVKLTEPITLIAQKIQTSIAVNDDQIKKLRSTQLSRDELEKSLYVQRETVESYDVGEPRTVCTHGDCVEVRNDFAGRDEAVIVYKTMCHKPCYLGDHVKRNQKGDPQLWYCAAMDGSGFCIECGHNYLDHMHIYYDYRPITYRHENQDVSRELIKNASDIELQQQAIELRKTAIEEFKLEHNQVQEAAIQFGFFLRRHAIEPYNDATVEYVDYLIHQEKMKVKSGGKKQTLKMLEKYKEQHLQKVQALTKAMERGDHDIVLDDQGVRQLVDSLYGLPHFGDDLKRIVRTNEKAAEATFREKSCRPPAAGHEQTSAAAHSAEVAHAQMMPPLNPDPNQMAIINPMAAMQHHHQPQVPWLYVWFPAARERIRGFWRFRN</sequence>
<evidence type="ECO:0008006" key="6">
    <source>
        <dbReference type="Google" id="ProtNLM"/>
    </source>
</evidence>
<dbReference type="PANTHER" id="PTHR32046">
    <property type="entry name" value="G DOMAIN-CONTAINING PROTEIN"/>
    <property type="match status" value="1"/>
</dbReference>
<dbReference type="AlphaFoldDB" id="A0AAN6STN2"/>
<proteinExistence type="predicted"/>
<evidence type="ECO:0000259" key="1">
    <source>
        <dbReference type="Pfam" id="PF24674"/>
    </source>
</evidence>
<dbReference type="InterPro" id="IPR056072">
    <property type="entry name" value="SNTX_MACPF/CDC-like_dom"/>
</dbReference>